<accession>A0ABV4J6L1</accession>
<dbReference type="Proteomes" id="UP001567537">
    <property type="component" value="Unassembled WGS sequence"/>
</dbReference>
<dbReference type="PANTHER" id="PTHR11228">
    <property type="entry name" value="RADICAL SAM DOMAIN PROTEIN"/>
    <property type="match status" value="1"/>
</dbReference>
<dbReference type="Gene3D" id="3.20.20.70">
    <property type="entry name" value="Aldolase class I"/>
    <property type="match status" value="1"/>
</dbReference>
<evidence type="ECO:0000256" key="1">
    <source>
        <dbReference type="ARBA" id="ARBA00022691"/>
    </source>
</evidence>
<dbReference type="InterPro" id="IPR013785">
    <property type="entry name" value="Aldolase_TIM"/>
</dbReference>
<dbReference type="EMBL" id="JAHWZY010000045">
    <property type="protein sequence ID" value="MEZ3182551.1"/>
    <property type="molecule type" value="Genomic_DNA"/>
</dbReference>
<evidence type="ECO:0000256" key="3">
    <source>
        <dbReference type="ARBA" id="ARBA00023004"/>
    </source>
</evidence>
<evidence type="ECO:0000256" key="5">
    <source>
        <dbReference type="NCBIfam" id="TIGR04426"/>
    </source>
</evidence>
<dbReference type="NCBIfam" id="TIGR04426">
    <property type="entry name" value="rSAM_desII"/>
    <property type="match status" value="1"/>
</dbReference>
<name>A0ABV4J6L1_9ACTN</name>
<keyword evidence="4" id="KW-0411">Iron-sulfur</keyword>
<evidence type="ECO:0000313" key="8">
    <source>
        <dbReference type="Proteomes" id="UP001567537"/>
    </source>
</evidence>
<dbReference type="InterPro" id="IPR058240">
    <property type="entry name" value="rSAM_sf"/>
</dbReference>
<dbReference type="SFLD" id="SFLDG01116">
    <property type="entry name" value="DesII-like"/>
    <property type="match status" value="1"/>
</dbReference>
<dbReference type="CDD" id="cd01335">
    <property type="entry name" value="Radical_SAM"/>
    <property type="match status" value="1"/>
</dbReference>
<sequence>MLAEGAVRQVLVADGHCSPDEASRVGPHLVSLCRHYGQHPFTPLEDVRRELRLDSAAFGRLLDLFRRLPALREAVVTGPSGKYWANTLLPLERAGALDAVLDGKPRYPHILGLYPGPTCMFRCHFCVRVTGARYEASALEEGNARLASVIDEMPTGNPYALYVSGGLEPLTNPGLGELVARAARRGFRMTLYTNSYALTDATLRRQPGLWEFHAIRTSLYGLDDAEYETTTGKKQAFQRVRANLLHFQRRRAAERMPVRLGLNYIVLPGRAHRLLDLLDFVAELDAAAPGRPLDFLNLREDYSGRPDGRIAPAERAELRDALAAFEAKAAEVTPALEVDYGYALHALKSGLDAELPRIRPETMRLGAHPQVAAQIDLLGDVYLYREAGFPGLAGAERYVAGRVGPDTSLRQVVEGFVTRGEQVVPVAGDEYFMDGFDQVIAARLNQMEADIAAGWGDERGFLR</sequence>
<comment type="caution">
    <text evidence="7">The sequence shown here is derived from an EMBL/GenBank/DDBJ whole genome shotgun (WGS) entry which is preliminary data.</text>
</comment>
<evidence type="ECO:0000313" key="7">
    <source>
        <dbReference type="EMBL" id="MEZ3182551.1"/>
    </source>
</evidence>
<keyword evidence="1" id="KW-0949">S-adenosyl-L-methionine</keyword>
<dbReference type="SFLD" id="SFLDF00425">
    <property type="entry name" value="dTDP-4-amino-4_6-dideoxy-D-glu"/>
    <property type="match status" value="1"/>
</dbReference>
<proteinExistence type="predicted"/>
<keyword evidence="3" id="KW-0408">Iron</keyword>
<reference evidence="7 8" key="1">
    <citation type="journal article" date="2021" name="Res Sq">
        <title>Streptomyces Pimoensis sp. nov., Isolated From the Taklimakan Desert in Xinjiang, China.</title>
        <authorList>
            <person name="Zhang P."/>
            <person name="Luo X."/>
            <person name="Luo X."/>
            <person name="Liu Z."/>
            <person name="Xia Z."/>
            <person name="Wan C."/>
            <person name="zhang L."/>
        </authorList>
    </citation>
    <scope>NUCLEOTIDE SEQUENCE [LARGE SCALE GENOMIC DNA]</scope>
    <source>
        <strain evidence="7 8">TRM75549</strain>
    </source>
</reference>
<dbReference type="EC" id="4.3.1.30" evidence="5"/>
<keyword evidence="2" id="KW-0479">Metal-binding</keyword>
<evidence type="ECO:0000259" key="6">
    <source>
        <dbReference type="Pfam" id="PF04055"/>
    </source>
</evidence>
<evidence type="ECO:0000256" key="2">
    <source>
        <dbReference type="ARBA" id="ARBA00022723"/>
    </source>
</evidence>
<evidence type="ECO:0000256" key="4">
    <source>
        <dbReference type="ARBA" id="ARBA00023014"/>
    </source>
</evidence>
<organism evidence="7 8">
    <name type="scientific">Streptomyces pimonensis</name>
    <dbReference type="NCBI Taxonomy" id="2860288"/>
    <lineage>
        <taxon>Bacteria</taxon>
        <taxon>Bacillati</taxon>
        <taxon>Actinomycetota</taxon>
        <taxon>Actinomycetes</taxon>
        <taxon>Kitasatosporales</taxon>
        <taxon>Streptomycetaceae</taxon>
        <taxon>Streptomyces</taxon>
    </lineage>
</organism>
<dbReference type="SUPFAM" id="SSF102114">
    <property type="entry name" value="Radical SAM enzymes"/>
    <property type="match status" value="1"/>
</dbReference>
<dbReference type="Pfam" id="PF04055">
    <property type="entry name" value="Radical_SAM"/>
    <property type="match status" value="1"/>
</dbReference>
<protein>
    <recommendedName>
        <fullName evidence="5">dTDP-4-amino-4,6-dideoxy-D-glucose ammonia-lyase</fullName>
        <ecNumber evidence="5">4.3.1.30</ecNumber>
    </recommendedName>
</protein>
<dbReference type="InterPro" id="IPR050377">
    <property type="entry name" value="Radical_SAM_PqqE_MftC-like"/>
</dbReference>
<feature type="domain" description="Radical SAM core" evidence="6">
    <location>
        <begin position="114"/>
        <end position="269"/>
    </location>
</feature>
<dbReference type="InterPro" id="IPR007197">
    <property type="entry name" value="rSAM"/>
</dbReference>
<dbReference type="GO" id="GO:0016829">
    <property type="term" value="F:lyase activity"/>
    <property type="evidence" value="ECO:0007669"/>
    <property type="project" value="UniProtKB-KW"/>
</dbReference>
<keyword evidence="8" id="KW-1185">Reference proteome</keyword>
<keyword evidence="7" id="KW-0456">Lyase</keyword>
<dbReference type="InterPro" id="IPR016863">
    <property type="entry name" value="DesII"/>
</dbReference>
<dbReference type="PANTHER" id="PTHR11228:SF7">
    <property type="entry name" value="PQQA PEPTIDE CYCLASE"/>
    <property type="match status" value="1"/>
</dbReference>
<gene>
    <name evidence="7" type="primary">desII</name>
    <name evidence="7" type="ORF">KYY02_28995</name>
</gene>
<dbReference type="SFLD" id="SFLDS00029">
    <property type="entry name" value="Radical_SAM"/>
    <property type="match status" value="1"/>
</dbReference>